<dbReference type="SUPFAM" id="SSF51735">
    <property type="entry name" value="NAD(P)-binding Rossmann-fold domains"/>
    <property type="match status" value="1"/>
</dbReference>
<keyword evidence="2" id="KW-0520">NAD</keyword>
<keyword evidence="5" id="KW-1185">Reference proteome</keyword>
<dbReference type="InterPro" id="IPR036291">
    <property type="entry name" value="NAD(P)-bd_dom_sf"/>
</dbReference>
<dbReference type="SUPFAM" id="SSF52283">
    <property type="entry name" value="Formate/glycerate dehydrogenase catalytic domain-like"/>
    <property type="match status" value="1"/>
</dbReference>
<name>A0ABN1FSQ6_9HYPH</name>
<dbReference type="Gene3D" id="3.40.50.720">
    <property type="entry name" value="NAD(P)-binding Rossmann-like Domain"/>
    <property type="match status" value="2"/>
</dbReference>
<dbReference type="Proteomes" id="UP001424441">
    <property type="component" value="Unassembled WGS sequence"/>
</dbReference>
<dbReference type="InterPro" id="IPR006140">
    <property type="entry name" value="D-isomer_DH_NAD-bd"/>
</dbReference>
<evidence type="ECO:0000259" key="3">
    <source>
        <dbReference type="Pfam" id="PF02826"/>
    </source>
</evidence>
<evidence type="ECO:0000313" key="4">
    <source>
        <dbReference type="EMBL" id="GAA0596690.1"/>
    </source>
</evidence>
<dbReference type="Pfam" id="PF02826">
    <property type="entry name" value="2-Hacid_dh_C"/>
    <property type="match status" value="1"/>
</dbReference>
<accession>A0ABN1FSQ6</accession>
<protein>
    <submittedName>
        <fullName evidence="4">Glyoxylate/hydroxypyruvate reductase A</fullName>
    </submittedName>
</protein>
<sequence>MSEQDVKSGKILLSITSWDPAIWKESFAGKAKDRSIVLPDDDFNRKDVHYAAVWKQQPGSLKDLPNLKLIISLGAGVDHVFHDPFIPDVPIVRIISPDLTMRMTEYVVWQVLDHHRLGGRYRQQQSDKIWHEDRRQPAANEVTVGILGLGVLGSDAAEKLMNIGFNVTGWSRRERQLDGVTTYHGAEGFKEFLKTADIFVSLLPFTPDTKGLLSMSMFAQMKEEGPLGAPILINAGRGGSQNEADILAALDRGMLSAVTLDVFQQEPLPADNPLWSHPKVTITPHAAAASSANALVPAIIEQIEAFERGEALQNIVDRNNQY</sequence>
<reference evidence="4 5" key="1">
    <citation type="journal article" date="2019" name="Int. J. Syst. Evol. Microbiol.">
        <title>The Global Catalogue of Microorganisms (GCM) 10K type strain sequencing project: providing services to taxonomists for standard genome sequencing and annotation.</title>
        <authorList>
            <consortium name="The Broad Institute Genomics Platform"/>
            <consortium name="The Broad Institute Genome Sequencing Center for Infectious Disease"/>
            <person name="Wu L."/>
            <person name="Ma J."/>
        </authorList>
    </citation>
    <scope>NUCLEOTIDE SEQUENCE [LARGE SCALE GENOMIC DNA]</scope>
    <source>
        <strain evidence="4 5">JCM 15115</strain>
    </source>
</reference>
<dbReference type="CDD" id="cd12164">
    <property type="entry name" value="GDH_like_2"/>
    <property type="match status" value="1"/>
</dbReference>
<organism evidence="4 5">
    <name type="scientific">Paenochrobactrum glaciei</name>
    <dbReference type="NCBI Taxonomy" id="486407"/>
    <lineage>
        <taxon>Bacteria</taxon>
        <taxon>Pseudomonadati</taxon>
        <taxon>Pseudomonadota</taxon>
        <taxon>Alphaproteobacteria</taxon>
        <taxon>Hyphomicrobiales</taxon>
        <taxon>Brucellaceae</taxon>
        <taxon>Paenochrobactrum</taxon>
    </lineage>
</organism>
<comment type="caution">
    <text evidence="4">The sequence shown here is derived from an EMBL/GenBank/DDBJ whole genome shotgun (WGS) entry which is preliminary data.</text>
</comment>
<feature type="domain" description="D-isomer specific 2-hydroxyacid dehydrogenase NAD-binding" evidence="3">
    <location>
        <begin position="109"/>
        <end position="287"/>
    </location>
</feature>
<keyword evidence="1" id="KW-0560">Oxidoreductase</keyword>
<proteinExistence type="predicted"/>
<evidence type="ECO:0000256" key="2">
    <source>
        <dbReference type="ARBA" id="ARBA00023027"/>
    </source>
</evidence>
<dbReference type="PANTHER" id="PTHR43333">
    <property type="entry name" value="2-HACID_DH_C DOMAIN-CONTAINING PROTEIN"/>
    <property type="match status" value="1"/>
</dbReference>
<gene>
    <name evidence="4" type="ORF">GCM10008943_09780</name>
</gene>
<dbReference type="PANTHER" id="PTHR43333:SF1">
    <property type="entry name" value="D-ISOMER SPECIFIC 2-HYDROXYACID DEHYDROGENASE NAD-BINDING DOMAIN-CONTAINING PROTEIN"/>
    <property type="match status" value="1"/>
</dbReference>
<evidence type="ECO:0000256" key="1">
    <source>
        <dbReference type="ARBA" id="ARBA00023002"/>
    </source>
</evidence>
<evidence type="ECO:0000313" key="5">
    <source>
        <dbReference type="Proteomes" id="UP001424441"/>
    </source>
</evidence>
<dbReference type="RefSeq" id="WP_343802126.1">
    <property type="nucleotide sequence ID" value="NZ_BAAADE010000001.1"/>
</dbReference>
<dbReference type="EMBL" id="BAAADE010000001">
    <property type="protein sequence ID" value="GAA0596690.1"/>
    <property type="molecule type" value="Genomic_DNA"/>
</dbReference>